<organism evidence="1 2">
    <name type="scientific">Saccharothrix syringae</name>
    <name type="common">Nocardiopsis syringae</name>
    <dbReference type="NCBI Taxonomy" id="103733"/>
    <lineage>
        <taxon>Bacteria</taxon>
        <taxon>Bacillati</taxon>
        <taxon>Actinomycetota</taxon>
        <taxon>Actinomycetes</taxon>
        <taxon>Pseudonocardiales</taxon>
        <taxon>Pseudonocardiaceae</taxon>
        <taxon>Saccharothrix</taxon>
    </lineage>
</organism>
<accession>A0A5Q0GTB8</accession>
<dbReference type="OrthoDB" id="3698070at2"/>
<proteinExistence type="predicted"/>
<evidence type="ECO:0000313" key="1">
    <source>
        <dbReference type="EMBL" id="QFZ16714.1"/>
    </source>
</evidence>
<dbReference type="KEGG" id="ssyi:EKG83_03880"/>
<gene>
    <name evidence="1" type="ORF">EKG83_03880</name>
</gene>
<reference evidence="2" key="1">
    <citation type="journal article" date="2021" name="Curr. Microbiol.">
        <title>Complete genome of nocamycin-producing strain Saccharothrix syringae NRRL B-16468 reveals the biosynthetic potential for secondary metabolites.</title>
        <authorList>
            <person name="Mo X."/>
            <person name="Yang S."/>
        </authorList>
    </citation>
    <scope>NUCLEOTIDE SEQUENCE [LARGE SCALE GENOMIC DNA]</scope>
    <source>
        <strain evidence="2">ATCC 51364 / DSM 43886 / JCM 6844 / KCTC 9398 / NBRC 14523 / NRRL B-16468 / INA 2240</strain>
    </source>
</reference>
<keyword evidence="2" id="KW-1185">Reference proteome</keyword>
<dbReference type="RefSeq" id="WP_153277861.1">
    <property type="nucleotide sequence ID" value="NZ_CP034550.1"/>
</dbReference>
<name>A0A5Q0GTB8_SACSY</name>
<evidence type="ECO:0000313" key="2">
    <source>
        <dbReference type="Proteomes" id="UP000325787"/>
    </source>
</evidence>
<sequence>MSGGLQHLAAEAEMSPLMRTWGGLVLSREGRRLRAALRRRAVDEIVEQVDLVVAAGLAVDAMDAVKAVDDHRRAVAGGDERLNALLVRIELNHVERVDRIQRGRGL</sequence>
<protein>
    <submittedName>
        <fullName evidence="1">Uncharacterized protein</fullName>
    </submittedName>
</protein>
<dbReference type="EMBL" id="CP034550">
    <property type="protein sequence ID" value="QFZ16714.1"/>
    <property type="molecule type" value="Genomic_DNA"/>
</dbReference>
<dbReference type="Proteomes" id="UP000325787">
    <property type="component" value="Chromosome"/>
</dbReference>
<dbReference type="AlphaFoldDB" id="A0A5Q0GTB8"/>